<dbReference type="GO" id="GO:0009611">
    <property type="term" value="P:response to wounding"/>
    <property type="evidence" value="ECO:0007669"/>
    <property type="project" value="InterPro"/>
</dbReference>
<keyword evidence="3" id="KW-0722">Serine protease inhibitor</keyword>
<evidence type="ECO:0000256" key="3">
    <source>
        <dbReference type="ARBA" id="ARBA00022900"/>
    </source>
</evidence>
<keyword evidence="5" id="KW-1185">Reference proteome</keyword>
<dbReference type="InterPro" id="IPR000864">
    <property type="entry name" value="Prot_inh_pot1"/>
</dbReference>
<protein>
    <submittedName>
        <fullName evidence="4">Uncharacterized protein</fullName>
    </submittedName>
</protein>
<gene>
    <name evidence="4" type="ORF">U9M48_028688</name>
</gene>
<dbReference type="EMBL" id="CP144750">
    <property type="protein sequence ID" value="WVZ81295.1"/>
    <property type="molecule type" value="Genomic_DNA"/>
</dbReference>
<sequence>MAFVIGLVAGERCVLLSPAVACKCTAQEKLATMSSYDLGWVCQPNNPSHPNCRGTKLFWPELVGKKGKEAKAVVQLENPYITAVIYAPQDAIVAGDYCCNRVRLLMNCDAGCDYENATVFQIPIVG</sequence>
<dbReference type="InterPro" id="IPR036354">
    <property type="entry name" value="Prot_inh_pot1_sf"/>
</dbReference>
<dbReference type="AlphaFoldDB" id="A0AAQ3X1Z9"/>
<dbReference type="Pfam" id="PF00280">
    <property type="entry name" value="potato_inhibit"/>
    <property type="match status" value="1"/>
</dbReference>
<dbReference type="PANTHER" id="PTHR33091:SF50">
    <property type="entry name" value="OS06G0319900 PROTEIN"/>
    <property type="match status" value="1"/>
</dbReference>
<evidence type="ECO:0000256" key="2">
    <source>
        <dbReference type="ARBA" id="ARBA00022690"/>
    </source>
</evidence>
<dbReference type="Gene3D" id="3.30.10.10">
    <property type="entry name" value="Trypsin Inhibitor V, subunit A"/>
    <property type="match status" value="1"/>
</dbReference>
<evidence type="ECO:0000313" key="4">
    <source>
        <dbReference type="EMBL" id="WVZ81295.1"/>
    </source>
</evidence>
<dbReference type="PROSITE" id="PS00285">
    <property type="entry name" value="POTATO_INHIBITOR"/>
    <property type="match status" value="1"/>
</dbReference>
<keyword evidence="2" id="KW-0646">Protease inhibitor</keyword>
<reference evidence="4 5" key="1">
    <citation type="submission" date="2024-02" db="EMBL/GenBank/DDBJ databases">
        <title>High-quality chromosome-scale genome assembly of Pensacola bahiagrass (Paspalum notatum Flugge var. saurae).</title>
        <authorList>
            <person name="Vega J.M."/>
            <person name="Podio M."/>
            <person name="Orjuela J."/>
            <person name="Siena L.A."/>
            <person name="Pessino S.C."/>
            <person name="Combes M.C."/>
            <person name="Mariac C."/>
            <person name="Albertini E."/>
            <person name="Pupilli F."/>
            <person name="Ortiz J.P.A."/>
            <person name="Leblanc O."/>
        </authorList>
    </citation>
    <scope>NUCLEOTIDE SEQUENCE [LARGE SCALE GENOMIC DNA]</scope>
    <source>
        <strain evidence="4">R1</strain>
        <tissue evidence="4">Leaf</tissue>
    </source>
</reference>
<dbReference type="PANTHER" id="PTHR33091">
    <property type="entry name" value="PROTEIN, PUTATIVE, EXPRESSED-RELATED"/>
    <property type="match status" value="1"/>
</dbReference>
<comment type="similarity">
    <text evidence="1">Belongs to the protease inhibitor I13 (potato type I serine protease inhibitor) family.</text>
</comment>
<dbReference type="GO" id="GO:0004867">
    <property type="term" value="F:serine-type endopeptidase inhibitor activity"/>
    <property type="evidence" value="ECO:0007669"/>
    <property type="project" value="UniProtKB-KW"/>
</dbReference>
<dbReference type="Proteomes" id="UP001341281">
    <property type="component" value="Chromosome 06"/>
</dbReference>
<dbReference type="SUPFAM" id="SSF54654">
    <property type="entry name" value="CI-2 family of serine protease inhibitors"/>
    <property type="match status" value="1"/>
</dbReference>
<proteinExistence type="inferred from homology"/>
<evidence type="ECO:0000256" key="1">
    <source>
        <dbReference type="ARBA" id="ARBA00008210"/>
    </source>
</evidence>
<evidence type="ECO:0000313" key="5">
    <source>
        <dbReference type="Proteomes" id="UP001341281"/>
    </source>
</evidence>
<accession>A0AAQ3X1Z9</accession>
<name>A0AAQ3X1Z9_PASNO</name>
<organism evidence="4 5">
    <name type="scientific">Paspalum notatum var. saurae</name>
    <dbReference type="NCBI Taxonomy" id="547442"/>
    <lineage>
        <taxon>Eukaryota</taxon>
        <taxon>Viridiplantae</taxon>
        <taxon>Streptophyta</taxon>
        <taxon>Embryophyta</taxon>
        <taxon>Tracheophyta</taxon>
        <taxon>Spermatophyta</taxon>
        <taxon>Magnoliopsida</taxon>
        <taxon>Liliopsida</taxon>
        <taxon>Poales</taxon>
        <taxon>Poaceae</taxon>
        <taxon>PACMAD clade</taxon>
        <taxon>Panicoideae</taxon>
        <taxon>Andropogonodae</taxon>
        <taxon>Paspaleae</taxon>
        <taxon>Paspalinae</taxon>
        <taxon>Paspalum</taxon>
    </lineage>
</organism>